<accession>A0AAN2TRT1</accession>
<feature type="domain" description="Phage head morphogenesis" evidence="2">
    <location>
        <begin position="147"/>
        <end position="266"/>
    </location>
</feature>
<name>A0AAN2TRT1_9BACI</name>
<evidence type="ECO:0000256" key="1">
    <source>
        <dbReference type="SAM" id="Coils"/>
    </source>
</evidence>
<dbReference type="AlphaFoldDB" id="A0AAN2TRT1"/>
<protein>
    <submittedName>
        <fullName evidence="3">Phage related minor head protein</fullName>
    </submittedName>
</protein>
<evidence type="ECO:0000259" key="2">
    <source>
        <dbReference type="Pfam" id="PF04233"/>
    </source>
</evidence>
<dbReference type="Pfam" id="PF04233">
    <property type="entry name" value="Phage_Mu_F"/>
    <property type="match status" value="1"/>
</dbReference>
<reference evidence="3 4" key="1">
    <citation type="journal article" date="2014" name="Genome Announc.">
        <title>Genome Sequence of Bacillus simplex Strain P558, Isolated from a Human Fecal Sample.</title>
        <authorList>
            <person name="Croce O."/>
            <person name="Hugon P."/>
            <person name="Lagier J.C."/>
            <person name="Bibi F."/>
            <person name="Robert C."/>
            <person name="Azhar E.I."/>
            <person name="Raoult D."/>
            <person name="Fournier P.E."/>
        </authorList>
    </citation>
    <scope>NUCLEOTIDE SEQUENCE [LARGE SCALE GENOMIC DNA]</scope>
    <source>
        <strain evidence="3 4">P558</strain>
    </source>
</reference>
<comment type="caution">
    <text evidence="3">The sequence shown here is derived from an EMBL/GenBank/DDBJ whole genome shotgun (WGS) entry which is preliminary data.</text>
</comment>
<gene>
    <name evidence="3" type="ORF">BN1180_01579</name>
</gene>
<organism evidence="3 4">
    <name type="scientific">Peribacillus simplex</name>
    <dbReference type="NCBI Taxonomy" id="1478"/>
    <lineage>
        <taxon>Bacteria</taxon>
        <taxon>Bacillati</taxon>
        <taxon>Bacillota</taxon>
        <taxon>Bacilli</taxon>
        <taxon>Bacillales</taxon>
        <taxon>Bacillaceae</taxon>
        <taxon>Peribacillus</taxon>
    </lineage>
</organism>
<dbReference type="EMBL" id="CCXW01000001">
    <property type="protein sequence ID" value="CEG31435.1"/>
    <property type="molecule type" value="Genomic_DNA"/>
</dbReference>
<evidence type="ECO:0000313" key="4">
    <source>
        <dbReference type="Proteomes" id="UP000182110"/>
    </source>
</evidence>
<keyword evidence="4" id="KW-1185">Reference proteome</keyword>
<sequence length="297" mass="34425">MEGIKKLTQQMEKKSNKLENNVVSLYEKALKDFLTFLMKTYSNYEVDGILTYQEMNKYGRMKSFDKATIGIMKDLYKDIETDLNSHLYDVYTDSYYHTGWAIESDSKVKLGYRSLRLDVVKESIENEFVYLTLNEHLEKNRNDVILKLRNIITQGLVRGSTYKTMSKSVQEVFEGDVVKANRVVRTESGRVLEKAKLNSALHAESKGIQMGKKWNSVGDERVRVKHTALHDVTILVKGDFRIGDDTAQAPKMFSRPENTINCRCFLTYEILGIGNNTQHDYLEDKQLDEWKKERLTS</sequence>
<dbReference type="Proteomes" id="UP000182110">
    <property type="component" value="Unassembled WGS sequence"/>
</dbReference>
<keyword evidence="1" id="KW-0175">Coiled coil</keyword>
<proteinExistence type="predicted"/>
<feature type="coiled-coil region" evidence="1">
    <location>
        <begin position="1"/>
        <end position="28"/>
    </location>
</feature>
<evidence type="ECO:0000313" key="3">
    <source>
        <dbReference type="EMBL" id="CEG31435.1"/>
    </source>
</evidence>
<dbReference type="InterPro" id="IPR006528">
    <property type="entry name" value="Phage_head_morphogenesis_dom"/>
</dbReference>